<feature type="transmembrane region" description="Helical" evidence="1">
    <location>
        <begin position="120"/>
        <end position="138"/>
    </location>
</feature>
<keyword evidence="3" id="KW-1185">Reference proteome</keyword>
<keyword evidence="1" id="KW-0812">Transmembrane</keyword>
<evidence type="ECO:0000313" key="2">
    <source>
        <dbReference type="EMBL" id="KAF6036805.1"/>
    </source>
</evidence>
<proteinExistence type="predicted"/>
<reference evidence="2" key="1">
    <citation type="submission" date="2020-06" db="EMBL/GenBank/DDBJ databases">
        <title>Draft genome of Bugula neritina, a colonial animal packing powerful symbionts and potential medicines.</title>
        <authorList>
            <person name="Rayko M."/>
        </authorList>
    </citation>
    <scope>NUCLEOTIDE SEQUENCE [LARGE SCALE GENOMIC DNA]</scope>
    <source>
        <strain evidence="2">Kwan_BN1</strain>
    </source>
</reference>
<dbReference type="EMBL" id="VXIV02000669">
    <property type="protein sequence ID" value="KAF6036805.1"/>
    <property type="molecule type" value="Genomic_DNA"/>
</dbReference>
<evidence type="ECO:0000313" key="3">
    <source>
        <dbReference type="Proteomes" id="UP000593567"/>
    </source>
</evidence>
<sequence length="139" mass="15839">MQMLFRDCFVAADMIRRRTSLLLFTAGHDDCNNTPDATYFTPVCVYWSSKGHNVMGIPFWNTMLHKVGEKLEHVNIHDQPKCLYTKFIPTRLNISDGAIAILKPKHTGSHNKNNSSSQGLHLQPVILFLMLCIFNMIFG</sequence>
<accession>A0A7J7KEZ1</accession>
<gene>
    <name evidence="2" type="ORF">EB796_004890</name>
</gene>
<comment type="caution">
    <text evidence="2">The sequence shown here is derived from an EMBL/GenBank/DDBJ whole genome shotgun (WGS) entry which is preliminary data.</text>
</comment>
<name>A0A7J7KEZ1_BUGNE</name>
<dbReference type="Proteomes" id="UP000593567">
    <property type="component" value="Unassembled WGS sequence"/>
</dbReference>
<evidence type="ECO:0000256" key="1">
    <source>
        <dbReference type="SAM" id="Phobius"/>
    </source>
</evidence>
<keyword evidence="1" id="KW-1133">Transmembrane helix</keyword>
<keyword evidence="1" id="KW-0472">Membrane</keyword>
<protein>
    <submittedName>
        <fullName evidence="2">Uncharacterized protein</fullName>
    </submittedName>
</protein>
<dbReference type="AlphaFoldDB" id="A0A7J7KEZ1"/>
<organism evidence="2 3">
    <name type="scientific">Bugula neritina</name>
    <name type="common">Brown bryozoan</name>
    <name type="synonym">Sertularia neritina</name>
    <dbReference type="NCBI Taxonomy" id="10212"/>
    <lineage>
        <taxon>Eukaryota</taxon>
        <taxon>Metazoa</taxon>
        <taxon>Spiralia</taxon>
        <taxon>Lophotrochozoa</taxon>
        <taxon>Bryozoa</taxon>
        <taxon>Gymnolaemata</taxon>
        <taxon>Cheilostomatida</taxon>
        <taxon>Flustrina</taxon>
        <taxon>Buguloidea</taxon>
        <taxon>Bugulidae</taxon>
        <taxon>Bugula</taxon>
    </lineage>
</organism>